<accession>A0A7T0KPL2</accession>
<organism evidence="4 5">
    <name type="scientific">Corynebacterium qintianiae</name>
    <dbReference type="NCBI Taxonomy" id="2709392"/>
    <lineage>
        <taxon>Bacteria</taxon>
        <taxon>Bacillati</taxon>
        <taxon>Actinomycetota</taxon>
        <taxon>Actinomycetes</taxon>
        <taxon>Mycobacteriales</taxon>
        <taxon>Corynebacteriaceae</taxon>
        <taxon>Corynebacterium</taxon>
    </lineage>
</organism>
<feature type="binding site" evidence="1">
    <location>
        <position position="144"/>
    </location>
    <ligand>
        <name>Mg(2+)</name>
        <dbReference type="ChEBI" id="CHEBI:18420"/>
        <label>1</label>
    </ligand>
</feature>
<feature type="binding site" evidence="1">
    <location>
        <begin position="143"/>
        <end position="144"/>
    </location>
    <ligand>
        <name>ATP</name>
        <dbReference type="ChEBI" id="CHEBI:30616"/>
    </ligand>
</feature>
<dbReference type="SUPFAM" id="SSF55326">
    <property type="entry name" value="PurM N-terminal domain-like"/>
    <property type="match status" value="1"/>
</dbReference>
<dbReference type="NCBIfam" id="NF004351">
    <property type="entry name" value="PRK05731.1-4"/>
    <property type="match status" value="1"/>
</dbReference>
<dbReference type="GO" id="GO:0000287">
    <property type="term" value="F:magnesium ion binding"/>
    <property type="evidence" value="ECO:0007669"/>
    <property type="project" value="UniProtKB-UniRule"/>
</dbReference>
<feature type="binding site" evidence="1">
    <location>
        <position position="96"/>
    </location>
    <ligand>
        <name>Mg(2+)</name>
        <dbReference type="ChEBI" id="CHEBI:18420"/>
        <label>4</label>
    </ligand>
</feature>
<dbReference type="SUPFAM" id="SSF56042">
    <property type="entry name" value="PurM C-terminal domain-like"/>
    <property type="match status" value="1"/>
</dbReference>
<dbReference type="InterPro" id="IPR036921">
    <property type="entry name" value="PurM-like_N_sf"/>
</dbReference>
<evidence type="ECO:0000256" key="1">
    <source>
        <dbReference type="HAMAP-Rule" id="MF_02128"/>
    </source>
</evidence>
<dbReference type="KEGG" id="cqn:G7Y29_04855"/>
<keyword evidence="1" id="KW-0067">ATP-binding</keyword>
<evidence type="ECO:0000259" key="3">
    <source>
        <dbReference type="Pfam" id="PF00586"/>
    </source>
</evidence>
<comment type="similarity">
    <text evidence="1">Belongs to the thiamine-monophosphate kinase family.</text>
</comment>
<feature type="binding site" evidence="1">
    <location>
        <position position="96"/>
    </location>
    <ligand>
        <name>Mg(2+)</name>
        <dbReference type="ChEBI" id="CHEBI:18420"/>
        <label>2</label>
    </ligand>
</feature>
<reference evidence="4 5" key="1">
    <citation type="submission" date="2020-11" db="EMBL/GenBank/DDBJ databases">
        <title>Corynebacterium sp. MC1420.</title>
        <authorList>
            <person name="Zhou J."/>
        </authorList>
    </citation>
    <scope>NUCLEOTIDE SEQUENCE [LARGE SCALE GENOMIC DNA]</scope>
    <source>
        <strain evidence="4 5">MC1420</strain>
    </source>
</reference>
<evidence type="ECO:0000256" key="2">
    <source>
        <dbReference type="SAM" id="MobiDB-lite"/>
    </source>
</evidence>
<feature type="binding site" evidence="1">
    <location>
        <position position="74"/>
    </location>
    <ligand>
        <name>substrate</name>
    </ligand>
</feature>
<comment type="function">
    <text evidence="1">Catalyzes the ATP-dependent phosphorylation of thiamine-monophosphate (TMP) to form thiamine-pyrophosphate (TPP), the active form of vitamin B1.</text>
</comment>
<dbReference type="NCBIfam" id="TIGR01379">
    <property type="entry name" value="thiL"/>
    <property type="match status" value="1"/>
</dbReference>
<keyword evidence="1" id="KW-0547">Nucleotide-binding</keyword>
<comment type="catalytic activity">
    <reaction evidence="1">
        <text>thiamine phosphate + ATP = thiamine diphosphate + ADP</text>
        <dbReference type="Rhea" id="RHEA:15913"/>
        <dbReference type="ChEBI" id="CHEBI:30616"/>
        <dbReference type="ChEBI" id="CHEBI:37575"/>
        <dbReference type="ChEBI" id="CHEBI:58937"/>
        <dbReference type="ChEBI" id="CHEBI:456216"/>
        <dbReference type="EC" id="2.7.4.16"/>
    </reaction>
</comment>
<dbReference type="EC" id="2.7.4.16" evidence="1"/>
<sequence>MIKQSNERPTSPVIHTGFPAEGPTLGEVGEHEVIRAIVDAAPSTFNGDDAAVLTPAVPNSRVVVTTDMLVEGRHFTSDLTTPFDVGRKAVVQNFADIEAMGARPIAAVLAFSAPPELPLDVVRQLAAGIQSKVSEYSSELVGGDVTSGPGLVLSISAVGSLGGSLPALELRRAKPGQRVVAHGRIGYSAAGLALLQSGRDIPEKLHPLAHAYQTPDVTPGRGMIARAAGATAMTDNSDGLIHDIGTVASRSNVLIDLDAAALAPDELQVAAGELLGVDPWQWVLSGGEDHTLLGTIEGSAPVGFRTIGSVRKGAGVLVGGQAPAYTGGWESFS</sequence>
<dbReference type="PANTHER" id="PTHR30270">
    <property type="entry name" value="THIAMINE-MONOPHOSPHATE KINASE"/>
    <property type="match status" value="1"/>
</dbReference>
<comment type="miscellaneous">
    <text evidence="1">Reaction mechanism of ThiL seems to utilize a direct, inline transfer of the gamma-phosphate of ATP to TMP rather than a phosphorylated enzyme intermediate.</text>
</comment>
<dbReference type="GO" id="GO:0009030">
    <property type="term" value="F:thiamine-phosphate kinase activity"/>
    <property type="evidence" value="ECO:0007669"/>
    <property type="project" value="UniProtKB-UniRule"/>
</dbReference>
<dbReference type="GO" id="GO:0009229">
    <property type="term" value="P:thiamine diphosphate biosynthetic process"/>
    <property type="evidence" value="ECO:0007669"/>
    <property type="project" value="UniProtKB-UniRule"/>
</dbReference>
<feature type="binding site" evidence="1">
    <location>
        <position position="96"/>
    </location>
    <ligand>
        <name>Mg(2+)</name>
        <dbReference type="ChEBI" id="CHEBI:18420"/>
        <label>3</label>
    </ligand>
</feature>
<dbReference type="Gene3D" id="3.90.650.10">
    <property type="entry name" value="PurM-like C-terminal domain"/>
    <property type="match status" value="1"/>
</dbReference>
<gene>
    <name evidence="1" type="primary">thiL</name>
    <name evidence="4" type="ORF">G7Y29_04855</name>
</gene>
<evidence type="ECO:0000313" key="4">
    <source>
        <dbReference type="EMBL" id="QPK84101.1"/>
    </source>
</evidence>
<feature type="binding site" evidence="1">
    <location>
        <position position="237"/>
    </location>
    <ligand>
        <name>ATP</name>
        <dbReference type="ChEBI" id="CHEBI:30616"/>
    </ligand>
</feature>
<keyword evidence="5" id="KW-1185">Reference proteome</keyword>
<dbReference type="CDD" id="cd02194">
    <property type="entry name" value="ThiL"/>
    <property type="match status" value="1"/>
</dbReference>
<feature type="binding site" evidence="1">
    <location>
        <position position="66"/>
    </location>
    <ligand>
        <name>Mg(2+)</name>
        <dbReference type="ChEBI" id="CHEBI:18420"/>
        <label>1</label>
    </ligand>
</feature>
<comment type="caution">
    <text evidence="1">Lacks conserved residue(s) required for the propagation of feature annotation.</text>
</comment>
<dbReference type="PIRSF" id="PIRSF005303">
    <property type="entry name" value="Thiam_monoph_kin"/>
    <property type="match status" value="1"/>
</dbReference>
<feature type="region of interest" description="Disordered" evidence="2">
    <location>
        <begin position="1"/>
        <end position="22"/>
    </location>
</feature>
<keyword evidence="1 4" id="KW-0418">Kinase</keyword>
<dbReference type="RefSeq" id="WP_165004708.1">
    <property type="nucleotide sequence ID" value="NZ_CP064955.1"/>
</dbReference>
<proteinExistence type="inferred from homology"/>
<dbReference type="Pfam" id="PF00586">
    <property type="entry name" value="AIRS"/>
    <property type="match status" value="1"/>
</dbReference>
<dbReference type="PANTHER" id="PTHR30270:SF0">
    <property type="entry name" value="THIAMINE-MONOPHOSPHATE KINASE"/>
    <property type="match status" value="1"/>
</dbReference>
<dbReference type="GO" id="GO:0005524">
    <property type="term" value="F:ATP binding"/>
    <property type="evidence" value="ECO:0007669"/>
    <property type="project" value="UniProtKB-UniRule"/>
</dbReference>
<dbReference type="HAMAP" id="MF_02128">
    <property type="entry name" value="TMP_kinase"/>
    <property type="match status" value="1"/>
</dbReference>
<dbReference type="EMBL" id="CP064955">
    <property type="protein sequence ID" value="QPK84101.1"/>
    <property type="molecule type" value="Genomic_DNA"/>
</dbReference>
<dbReference type="InterPro" id="IPR016188">
    <property type="entry name" value="PurM-like_N"/>
</dbReference>
<feature type="domain" description="PurM-like N-terminal" evidence="3">
    <location>
        <begin position="47"/>
        <end position="160"/>
    </location>
</feature>
<keyword evidence="1" id="KW-0479">Metal-binding</keyword>
<feature type="binding site" evidence="1">
    <location>
        <position position="67"/>
    </location>
    <ligand>
        <name>Mg(2+)</name>
        <dbReference type="ChEBI" id="CHEBI:18420"/>
        <label>1</label>
    </ligand>
</feature>
<feature type="binding site" evidence="1">
    <location>
        <position position="235"/>
    </location>
    <ligand>
        <name>Mg(2+)</name>
        <dbReference type="ChEBI" id="CHEBI:18420"/>
        <label>3</label>
    </ligand>
</feature>
<dbReference type="InterPro" id="IPR006283">
    <property type="entry name" value="ThiL-like"/>
</dbReference>
<feature type="binding site" evidence="1">
    <location>
        <position position="49"/>
    </location>
    <ligand>
        <name>Mg(2+)</name>
        <dbReference type="ChEBI" id="CHEBI:18420"/>
        <label>3</label>
    </ligand>
</feature>
<dbReference type="InterPro" id="IPR036676">
    <property type="entry name" value="PurM-like_C_sf"/>
</dbReference>
<dbReference type="Gene3D" id="3.30.1330.10">
    <property type="entry name" value="PurM-like, N-terminal domain"/>
    <property type="match status" value="1"/>
</dbReference>
<feature type="binding site" evidence="1">
    <location>
        <position position="67"/>
    </location>
    <ligand>
        <name>Mg(2+)</name>
        <dbReference type="ChEBI" id="CHEBI:18420"/>
        <label>2</label>
    </ligand>
</feature>
<feature type="binding site" evidence="1">
    <location>
        <position position="329"/>
    </location>
    <ligand>
        <name>substrate</name>
    </ligand>
</feature>
<name>A0A7T0KPL2_9CORY</name>
<dbReference type="GO" id="GO:0009228">
    <property type="term" value="P:thiamine biosynthetic process"/>
    <property type="evidence" value="ECO:0007669"/>
    <property type="project" value="UniProtKB-KW"/>
</dbReference>
<protein>
    <recommendedName>
        <fullName evidence="1">Thiamine-monophosphate kinase</fullName>
        <shortName evidence="1">TMP kinase</shortName>
        <shortName evidence="1">Thiamine-phosphate kinase</shortName>
        <ecNumber evidence="1">2.7.4.16</ecNumber>
    </recommendedName>
</protein>
<feature type="binding site" evidence="1">
    <location>
        <position position="288"/>
    </location>
    <ligand>
        <name>substrate</name>
    </ligand>
</feature>
<feature type="binding site" evidence="1">
    <location>
        <position position="238"/>
    </location>
    <ligand>
        <name>Mg(2+)</name>
        <dbReference type="ChEBI" id="CHEBI:18420"/>
        <label>5</label>
    </ligand>
</feature>
<keyword evidence="1 4" id="KW-0808">Transferase</keyword>
<feature type="binding site" evidence="1">
    <location>
        <position position="65"/>
    </location>
    <ligand>
        <name>Mg(2+)</name>
        <dbReference type="ChEBI" id="CHEBI:18420"/>
        <label>4</label>
    </ligand>
</feature>
<keyword evidence="1" id="KW-0460">Magnesium</keyword>
<feature type="binding site" evidence="1">
    <location>
        <position position="49"/>
    </location>
    <ligand>
        <name>Mg(2+)</name>
        <dbReference type="ChEBI" id="CHEBI:18420"/>
        <label>4</label>
    </ligand>
</feature>
<comment type="pathway">
    <text evidence="1">Cofactor biosynthesis; thiamine diphosphate biosynthesis; thiamine diphosphate from thiamine phosphate: step 1/1.</text>
</comment>
<keyword evidence="1" id="KW-0784">Thiamine biosynthesis</keyword>
<dbReference type="Proteomes" id="UP000594586">
    <property type="component" value="Chromosome"/>
</dbReference>
<dbReference type="UniPathway" id="UPA00060">
    <property type="reaction ID" value="UER00142"/>
</dbReference>
<evidence type="ECO:0000313" key="5">
    <source>
        <dbReference type="Proteomes" id="UP000594586"/>
    </source>
</evidence>
<dbReference type="AlphaFoldDB" id="A0A7T0KPL2"/>